<dbReference type="EMBL" id="MFGM01000021">
    <property type="protein sequence ID" value="OGF37474.1"/>
    <property type="molecule type" value="Genomic_DNA"/>
</dbReference>
<sequence>MAIKTADQLDPEKLRAYLNGDVKLERKIIGLSSQTILVSEGVLELFNNAQAKKILVPLFTNGRLREIGASLKQQSLDSSLHDLATEAFKDQLEGLPEDVKIKPDDSIASILRALDIDMDLRIKTEMPEVNRELQKEIPTLGSPTQHFIIIATSDEADVAAGALMVIQRQTALTTAEMLNPMSYLKSEEGQRRIKTMVEEKFISVLNDMLELPTTSDPTEFEARLRRLSFSPVLQQGNNEEQFIQMSVANFHRRPAHSRAVVAEVLKHHGQDHLLMDSVIFLSDPSLPASRKVEAISSIVKQLDRIHDPTDLLIAATSIVKTLEEETAAEAQVRAMQVLAQKAQRINQSLPEFFLQGRVTFLIKNRIVDAPETFLLPAMSLLQALCLSVAETRNEMADELDAVDNPFLIYAYCQVLDDTAKENWPERLFIAEKQWRLYLRLTRDEPKQPEKNLAERLRRRFIMLLPESLQLLGNVIGNEFKVDERVMILRTLDEVFAELVGSTQEVHLPSIANFLLDQIGEDVATPEEEAFLWKTRALFYPKLPEKYLAKLWQQIEPRLSRLANDENFRKRFEDLHSRLLPELIEYLGDNDDERTRARMLPVAYNKTGSQQLLGRTESMNQHVSQTLPRLGELALGEMRDEAKSFEPHRSGFEAVLVNPCLPSLEFTRLLAAFNHECGEQLRFDKARFSLLANVAANRHMNDEFASNFFEEFLSAVKSEMPGLPKSIGDIITLTNKVEIGMVGITHLLENSIVPNKTKKRMRAQLNKLLDNRPERKIEAHRDEETKKMVPTTVLPDPIRDWLLKTLA</sequence>
<gene>
    <name evidence="1" type="ORF">A2482_05080</name>
</gene>
<dbReference type="Proteomes" id="UP000178656">
    <property type="component" value="Unassembled WGS sequence"/>
</dbReference>
<dbReference type="AlphaFoldDB" id="A0A1F5TEY0"/>
<evidence type="ECO:0000313" key="2">
    <source>
        <dbReference type="Proteomes" id="UP000178656"/>
    </source>
</evidence>
<reference evidence="1 2" key="1">
    <citation type="journal article" date="2016" name="Nat. Commun.">
        <title>Thousands of microbial genomes shed light on interconnected biogeochemical processes in an aquifer system.</title>
        <authorList>
            <person name="Anantharaman K."/>
            <person name="Brown C.T."/>
            <person name="Hug L.A."/>
            <person name="Sharon I."/>
            <person name="Castelle C.J."/>
            <person name="Probst A.J."/>
            <person name="Thomas B.C."/>
            <person name="Singh A."/>
            <person name="Wilkins M.J."/>
            <person name="Karaoz U."/>
            <person name="Brodie E.L."/>
            <person name="Williams K.H."/>
            <person name="Hubbard S.S."/>
            <person name="Banfield J.F."/>
        </authorList>
    </citation>
    <scope>NUCLEOTIDE SEQUENCE [LARGE SCALE GENOMIC DNA]</scope>
</reference>
<protein>
    <submittedName>
        <fullName evidence="1">Uncharacterized protein</fullName>
    </submittedName>
</protein>
<dbReference type="InterPro" id="IPR016024">
    <property type="entry name" value="ARM-type_fold"/>
</dbReference>
<dbReference type="SUPFAM" id="SSF48371">
    <property type="entry name" value="ARM repeat"/>
    <property type="match status" value="1"/>
</dbReference>
<comment type="caution">
    <text evidence="1">The sequence shown here is derived from an EMBL/GenBank/DDBJ whole genome shotgun (WGS) entry which is preliminary data.</text>
</comment>
<name>A0A1F5TEY0_9BACT</name>
<proteinExistence type="predicted"/>
<evidence type="ECO:0000313" key="1">
    <source>
        <dbReference type="EMBL" id="OGF37474.1"/>
    </source>
</evidence>
<organism evidence="1 2">
    <name type="scientific">Candidatus Falkowbacteria bacterium RIFOXYC2_FULL_48_21</name>
    <dbReference type="NCBI Taxonomy" id="1798005"/>
    <lineage>
        <taxon>Bacteria</taxon>
        <taxon>Candidatus Falkowiibacteriota</taxon>
    </lineage>
</organism>
<accession>A0A1F5TEY0</accession>